<keyword evidence="5 12" id="KW-0028">Amino-acid biosynthesis</keyword>
<dbReference type="STRING" id="403673.A0A177WTF2"/>
<comment type="catalytic activity">
    <reaction evidence="1 12">
        <text>1,2-dihydroxy-5-(methylsulfanyl)pent-1-en-3-one + O2 = 4-methylsulfanyl-2-oxobutanoate + formate + 2 H(+)</text>
        <dbReference type="Rhea" id="RHEA:24504"/>
        <dbReference type="ChEBI" id="CHEBI:15378"/>
        <dbReference type="ChEBI" id="CHEBI:15379"/>
        <dbReference type="ChEBI" id="CHEBI:15740"/>
        <dbReference type="ChEBI" id="CHEBI:16723"/>
        <dbReference type="ChEBI" id="CHEBI:49252"/>
        <dbReference type="EC" id="1.13.11.54"/>
    </reaction>
</comment>
<dbReference type="HAMAP" id="MF_03154">
    <property type="entry name" value="Salvage_MtnD_euk"/>
    <property type="match status" value="1"/>
</dbReference>
<dbReference type="GO" id="GO:0005886">
    <property type="term" value="C:plasma membrane"/>
    <property type="evidence" value="ECO:0007669"/>
    <property type="project" value="UniProtKB-SubCell"/>
</dbReference>
<evidence type="ECO:0000256" key="3">
    <source>
        <dbReference type="ARBA" id="ARBA00022490"/>
    </source>
</evidence>
<feature type="binding site" evidence="12">
    <location>
        <position position="86"/>
    </location>
    <ligand>
        <name>Ni(2+)</name>
        <dbReference type="ChEBI" id="CHEBI:49786"/>
        <note>for nickel-dependent acireductone dioxygenase activity</note>
    </ligand>
</feature>
<feature type="binding site" evidence="12">
    <location>
        <position position="131"/>
    </location>
    <ligand>
        <name>Ni(2+)</name>
        <dbReference type="ChEBI" id="CHEBI:49786"/>
        <note>for nickel-dependent acireductone dioxygenase activity</note>
    </ligand>
</feature>
<dbReference type="GO" id="GO:0016151">
    <property type="term" value="F:nickel cation binding"/>
    <property type="evidence" value="ECO:0007669"/>
    <property type="project" value="UniProtKB-UniRule"/>
</dbReference>
<feature type="binding site" evidence="12">
    <location>
        <position position="88"/>
    </location>
    <ligand>
        <name>Ni(2+)</name>
        <dbReference type="ChEBI" id="CHEBI:49786"/>
        <note>for nickel-dependent acireductone dioxygenase activity</note>
    </ligand>
</feature>
<feature type="binding site" evidence="12">
    <location>
        <position position="86"/>
    </location>
    <ligand>
        <name>Fe(2+)</name>
        <dbReference type="ChEBI" id="CHEBI:29033"/>
        <note>for iron-dependent acireductone dioxygenase activity</note>
    </ligand>
</feature>
<keyword evidence="4 12" id="KW-0533">Nickel</keyword>
<dbReference type="AlphaFoldDB" id="A0A177WTF2"/>
<dbReference type="GO" id="GO:0005634">
    <property type="term" value="C:nucleus"/>
    <property type="evidence" value="ECO:0007669"/>
    <property type="project" value="UniProtKB-SubCell"/>
</dbReference>
<dbReference type="EC" id="1.13.11.53" evidence="12"/>
<gene>
    <name evidence="12" type="primary">ADI1</name>
    <name evidence="13" type="ORF">BDEG_26052</name>
</gene>
<accession>A0A177WTF2</accession>
<dbReference type="CDD" id="cd02232">
    <property type="entry name" value="cupin_ARD"/>
    <property type="match status" value="1"/>
</dbReference>
<dbReference type="eggNOG" id="KOG2107">
    <property type="taxonomic scope" value="Eukaryota"/>
</dbReference>
<protein>
    <recommendedName>
        <fullName evidence="12">Acireductone dioxygenase</fullName>
    </recommendedName>
    <alternativeName>
        <fullName evidence="12">Acireductone dioxygenase (Fe(2+)-requiring)</fullName>
        <shortName evidence="12">ARD'</shortName>
        <shortName evidence="12">Fe-ARD</shortName>
        <ecNumber evidence="12">1.13.11.54</ecNumber>
    </alternativeName>
    <alternativeName>
        <fullName evidence="12">Acireductone dioxygenase (Ni(2+)-requiring)</fullName>
        <shortName evidence="12">ARD</shortName>
        <shortName evidence="12">Ni-ARD</shortName>
        <ecNumber evidence="12">1.13.11.53</ecNumber>
    </alternativeName>
</protein>
<dbReference type="GO" id="GO:0005506">
    <property type="term" value="F:iron ion binding"/>
    <property type="evidence" value="ECO:0007669"/>
    <property type="project" value="UniProtKB-UniRule"/>
</dbReference>
<organism evidence="13 14">
    <name type="scientific">Batrachochytrium dendrobatidis (strain JEL423)</name>
    <dbReference type="NCBI Taxonomy" id="403673"/>
    <lineage>
        <taxon>Eukaryota</taxon>
        <taxon>Fungi</taxon>
        <taxon>Fungi incertae sedis</taxon>
        <taxon>Chytridiomycota</taxon>
        <taxon>Chytridiomycota incertae sedis</taxon>
        <taxon>Chytridiomycetes</taxon>
        <taxon>Rhizophydiales</taxon>
        <taxon>Rhizophydiales incertae sedis</taxon>
        <taxon>Batrachochytrium</taxon>
    </lineage>
</organism>
<dbReference type="InterPro" id="IPR011051">
    <property type="entry name" value="RmlC_Cupin_sf"/>
</dbReference>
<evidence type="ECO:0000256" key="9">
    <source>
        <dbReference type="ARBA" id="ARBA00023004"/>
    </source>
</evidence>
<sequence>MVSAWYYNETEEDQRALHKYEPSQDVSLDELAKLGVLHWTFDPETELDKVNELSKERCYFSRDEISISKETLPNYEEKLKIFFTEHIHEDEEIRYVLSGSGYFDIRNKDDRWIRIHTKKGDMIILPAGSYHRFTLDDTNFIKAMRLFKEDPKWTPINRSEKTDSNQHRLSYLETISGKRAADTDPECNLSGKKLKSLVGESVDVDPIHTQSEPAPGDTKEAEPTLKKAVIETVKSVDVVETPANIAVTEE</sequence>
<keyword evidence="8 12" id="KW-0560">Oxidoreductase</keyword>
<dbReference type="GO" id="GO:0005737">
    <property type="term" value="C:cytoplasm"/>
    <property type="evidence" value="ECO:0007669"/>
    <property type="project" value="UniProtKB-SubCell"/>
</dbReference>
<dbReference type="GO" id="GO:0010308">
    <property type="term" value="F:acireductone dioxygenase (Ni2+-requiring) activity"/>
    <property type="evidence" value="ECO:0007669"/>
    <property type="project" value="UniProtKB-UniRule"/>
</dbReference>
<evidence type="ECO:0000256" key="2">
    <source>
        <dbReference type="ARBA" id="ARBA00004413"/>
    </source>
</evidence>
<dbReference type="InterPro" id="IPR027496">
    <property type="entry name" value="ARD_euk"/>
</dbReference>
<evidence type="ECO:0000256" key="4">
    <source>
        <dbReference type="ARBA" id="ARBA00022596"/>
    </source>
</evidence>
<dbReference type="FunFam" id="2.60.120.10:FF:000031">
    <property type="entry name" value="1,2-dihydroxy-3-keto-5-methylthiopentene dioxygenase"/>
    <property type="match status" value="1"/>
</dbReference>
<proteinExistence type="inferred from homology"/>
<dbReference type="PANTHER" id="PTHR23418:SF0">
    <property type="entry name" value="ACIREDUCTONE DIOXYGENASE"/>
    <property type="match status" value="1"/>
</dbReference>
<keyword evidence="10 12" id="KW-0486">Methionine biosynthesis</keyword>
<dbReference type="VEuPathDB" id="FungiDB:BDEG_26052"/>
<evidence type="ECO:0000256" key="10">
    <source>
        <dbReference type="ARBA" id="ARBA00023167"/>
    </source>
</evidence>
<evidence type="ECO:0000256" key="7">
    <source>
        <dbReference type="ARBA" id="ARBA00022964"/>
    </source>
</evidence>
<dbReference type="UniPathway" id="UPA00904">
    <property type="reaction ID" value="UER00878"/>
</dbReference>
<evidence type="ECO:0000313" key="13">
    <source>
        <dbReference type="EMBL" id="OAJ42611.1"/>
    </source>
</evidence>
<evidence type="ECO:0000256" key="1">
    <source>
        <dbReference type="ARBA" id="ARBA00000428"/>
    </source>
</evidence>
<dbReference type="OrthoDB" id="1867259at2759"/>
<comment type="catalytic activity">
    <reaction evidence="12">
        <text>1,2-dihydroxy-5-(methylsulfanyl)pent-1-en-3-one + O2 = 3-(methylsulfanyl)propanoate + CO + formate + 2 H(+)</text>
        <dbReference type="Rhea" id="RHEA:14161"/>
        <dbReference type="ChEBI" id="CHEBI:15378"/>
        <dbReference type="ChEBI" id="CHEBI:15379"/>
        <dbReference type="ChEBI" id="CHEBI:15740"/>
        <dbReference type="ChEBI" id="CHEBI:17245"/>
        <dbReference type="ChEBI" id="CHEBI:49016"/>
        <dbReference type="ChEBI" id="CHEBI:49252"/>
        <dbReference type="EC" id="1.13.11.53"/>
    </reaction>
</comment>
<comment type="function">
    <text evidence="12">Catalyzes 2 different reactions between oxygen and the acireductone 1,2-dihydroxy-3-keto-5-methylthiopentene (DHK-MTPene) depending upon the metal bound in the active site. Fe-containing acireductone dioxygenase (Fe-ARD) produces formate and 2-keto-4-methylthiobutyrate (KMTB), the alpha-ketoacid precursor of methionine in the methionine recycle pathway. Ni-containing acireductone dioxygenase (Ni-ARD) produces methylthiopropionate, carbon monoxide and formate, and does not lie on the methionine recycle pathway.</text>
</comment>
<dbReference type="GO" id="GO:0010309">
    <property type="term" value="F:acireductone dioxygenase [iron(II)-requiring] activity"/>
    <property type="evidence" value="ECO:0007669"/>
    <property type="project" value="UniProtKB-UniRule"/>
</dbReference>
<keyword evidence="7 12" id="KW-0223">Dioxygenase</keyword>
<name>A0A177WTF2_BATDL</name>
<dbReference type="EMBL" id="DS022308">
    <property type="protein sequence ID" value="OAJ42611.1"/>
    <property type="molecule type" value="Genomic_DNA"/>
</dbReference>
<keyword evidence="11 12" id="KW-0539">Nucleus</keyword>
<evidence type="ECO:0000313" key="14">
    <source>
        <dbReference type="Proteomes" id="UP000077115"/>
    </source>
</evidence>
<reference evidence="13 14" key="2">
    <citation type="submission" date="2016-05" db="EMBL/GenBank/DDBJ databases">
        <title>Lineage-specific infection strategies underlie the spectrum of fungal disease in amphibians.</title>
        <authorList>
            <person name="Cuomo C.A."/>
            <person name="Farrer R.A."/>
            <person name="James T."/>
            <person name="Longcore J."/>
            <person name="Birren B."/>
        </authorList>
    </citation>
    <scope>NUCLEOTIDE SEQUENCE [LARGE SCALE GENOMIC DNA]</scope>
    <source>
        <strain evidence="13 14">JEL423</strain>
    </source>
</reference>
<keyword evidence="9 12" id="KW-0408">Iron</keyword>
<feature type="binding site" evidence="12">
    <location>
        <position position="92"/>
    </location>
    <ligand>
        <name>Fe(2+)</name>
        <dbReference type="ChEBI" id="CHEBI:29033"/>
        <note>for iron-dependent acireductone dioxygenase activity</note>
    </ligand>
</feature>
<reference evidence="13 14" key="1">
    <citation type="submission" date="2006-10" db="EMBL/GenBank/DDBJ databases">
        <title>The Genome Sequence of Batrachochytrium dendrobatidis JEL423.</title>
        <authorList>
            <consortium name="The Broad Institute Genome Sequencing Platform"/>
            <person name="Birren B."/>
            <person name="Lander E."/>
            <person name="Galagan J."/>
            <person name="Cuomo C."/>
            <person name="Devon K."/>
            <person name="Jaffe D."/>
            <person name="Butler J."/>
            <person name="Alvarez P."/>
            <person name="Gnerre S."/>
            <person name="Grabherr M."/>
            <person name="Kleber M."/>
            <person name="Mauceli E."/>
            <person name="Brockman W."/>
            <person name="Young S."/>
            <person name="LaButti K."/>
            <person name="Sykes S."/>
            <person name="DeCaprio D."/>
            <person name="Crawford M."/>
            <person name="Koehrsen M."/>
            <person name="Engels R."/>
            <person name="Montgomery P."/>
            <person name="Pearson M."/>
            <person name="Howarth C."/>
            <person name="Larson L."/>
            <person name="White J."/>
            <person name="O'Leary S."/>
            <person name="Kodira C."/>
            <person name="Zeng Q."/>
            <person name="Yandava C."/>
            <person name="Alvarado L."/>
            <person name="Longcore J."/>
            <person name="James T."/>
        </authorList>
    </citation>
    <scope>NUCLEOTIDE SEQUENCE [LARGE SCALE GENOMIC DNA]</scope>
    <source>
        <strain evidence="13 14">JEL423</strain>
    </source>
</reference>
<dbReference type="PANTHER" id="PTHR23418">
    <property type="entry name" value="ACIREDUCTONE DIOXYGENASE"/>
    <property type="match status" value="1"/>
</dbReference>
<feature type="binding site" evidence="12">
    <location>
        <position position="131"/>
    </location>
    <ligand>
        <name>Fe(2+)</name>
        <dbReference type="ChEBI" id="CHEBI:29033"/>
        <note>for iron-dependent acireductone dioxygenase activity</note>
    </ligand>
</feature>
<comment type="subcellular location">
    <subcellularLocation>
        <location evidence="2">Cell membrane</location>
        <topology evidence="2">Peripheral membrane protein</topology>
        <orientation evidence="2">Cytoplasmic side</orientation>
    </subcellularLocation>
    <subcellularLocation>
        <location evidence="12">Cytoplasm</location>
    </subcellularLocation>
    <subcellularLocation>
        <location evidence="12">Nucleus</location>
    </subcellularLocation>
</comment>
<dbReference type="SUPFAM" id="SSF51182">
    <property type="entry name" value="RmlC-like cupins"/>
    <property type="match status" value="1"/>
</dbReference>
<dbReference type="Proteomes" id="UP000077115">
    <property type="component" value="Unassembled WGS sequence"/>
</dbReference>
<dbReference type="Pfam" id="PF03079">
    <property type="entry name" value="ARD"/>
    <property type="match status" value="1"/>
</dbReference>
<feature type="binding site" evidence="12">
    <location>
        <position position="92"/>
    </location>
    <ligand>
        <name>Ni(2+)</name>
        <dbReference type="ChEBI" id="CHEBI:49786"/>
        <note>for nickel-dependent acireductone dioxygenase activity</note>
    </ligand>
</feature>
<dbReference type="EC" id="1.13.11.54" evidence="12"/>
<evidence type="ECO:0000256" key="12">
    <source>
        <dbReference type="HAMAP-Rule" id="MF_03154"/>
    </source>
</evidence>
<comment type="similarity">
    <text evidence="12">Belongs to the acireductone dioxygenase (ARD) family.</text>
</comment>
<keyword evidence="3 12" id="KW-0963">Cytoplasm</keyword>
<evidence type="ECO:0000256" key="8">
    <source>
        <dbReference type="ARBA" id="ARBA00023002"/>
    </source>
</evidence>
<dbReference type="InterPro" id="IPR014710">
    <property type="entry name" value="RmlC-like_jellyroll"/>
</dbReference>
<dbReference type="Gene3D" id="2.60.120.10">
    <property type="entry name" value="Jelly Rolls"/>
    <property type="match status" value="1"/>
</dbReference>
<evidence type="ECO:0000256" key="11">
    <source>
        <dbReference type="ARBA" id="ARBA00023242"/>
    </source>
</evidence>
<feature type="binding site" evidence="12">
    <location>
        <position position="88"/>
    </location>
    <ligand>
        <name>Fe(2+)</name>
        <dbReference type="ChEBI" id="CHEBI:29033"/>
        <note>for iron-dependent acireductone dioxygenase activity</note>
    </ligand>
</feature>
<evidence type="ECO:0000256" key="5">
    <source>
        <dbReference type="ARBA" id="ARBA00022605"/>
    </source>
</evidence>
<comment type="cofactor">
    <cofactor evidence="12">
        <name>Fe(2+)</name>
        <dbReference type="ChEBI" id="CHEBI:29033"/>
    </cofactor>
    <cofactor evidence="12">
        <name>Ni(2+)</name>
        <dbReference type="ChEBI" id="CHEBI:49786"/>
    </cofactor>
    <text evidence="12">Binds either 1 Fe or Ni cation per monomer. Iron-binding promotes an acireductone dioxygenase reaction producing 2-keto-4-methylthiobutyrate, while nickel-binding promotes an acireductone dioxygenase reaction producing 3-(methylsulfanyl)propanoate.</text>
</comment>
<dbReference type="InterPro" id="IPR004313">
    <property type="entry name" value="ARD"/>
</dbReference>
<dbReference type="GO" id="GO:0019509">
    <property type="term" value="P:L-methionine salvage from methylthioadenosine"/>
    <property type="evidence" value="ECO:0007669"/>
    <property type="project" value="UniProtKB-UniRule"/>
</dbReference>
<keyword evidence="6 12" id="KW-0479">Metal-binding</keyword>
<evidence type="ECO:0000256" key="6">
    <source>
        <dbReference type="ARBA" id="ARBA00022723"/>
    </source>
</evidence>
<comment type="pathway">
    <text evidence="12">Amino-acid biosynthesis; L-methionine biosynthesis via salvage pathway; L-methionine from S-methyl-5-thio-alpha-D-ribose 1-phosphate: step 5/6.</text>
</comment>